<dbReference type="Proteomes" id="UP000269410">
    <property type="component" value="Unassembled WGS sequence"/>
</dbReference>
<dbReference type="EMBL" id="RFKV01000010">
    <property type="protein sequence ID" value="RMD77681.1"/>
    <property type="molecule type" value="Genomic_DNA"/>
</dbReference>
<proteinExistence type="predicted"/>
<sequence length="314" mass="36582">MRSIYELKEMLKKCEIDWIYHESSSHDLLVGEIINDLKLRIKWKNKVQKCKAFVNITNIEKKSDVFTINITASNMTLFPHIMYTSVGRLIMMISLIDEYLEYFRNIGWVRKIKYFPCKSQKYVYKIGPSNAPYSFYWYYLKSGEWCLKIPCELNSYIVIPERVKYLSCLEPFAYLGLRGLIPGIKPKKLLKYKLESFAATHKLNNVEELFLKIQEHINGTPCDFPIINQKDGYLKFVELDGRLNLLFDLYTFCASYLESPILLKNNSKVYVQSSSELVIRLVLEGILNGSLFNKKGGFLCGSPRFNCAFFSLST</sequence>
<gene>
    <name evidence="1" type="ORF">D6810_00315</name>
</gene>
<dbReference type="AlphaFoldDB" id="A0A3M0Z3Q3"/>
<organism evidence="1 2">
    <name type="scientific">Candidatus Dojkabacteria bacterium</name>
    <dbReference type="NCBI Taxonomy" id="2099670"/>
    <lineage>
        <taxon>Bacteria</taxon>
        <taxon>Candidatus Dojkabacteria</taxon>
    </lineage>
</organism>
<accession>A0A3M0Z3Q3</accession>
<evidence type="ECO:0000313" key="1">
    <source>
        <dbReference type="EMBL" id="RMD77681.1"/>
    </source>
</evidence>
<reference evidence="1 2" key="1">
    <citation type="submission" date="2018-10" db="EMBL/GenBank/DDBJ databases">
        <title>Thermophilic Lithotrophy and Phototrophy in an Intertidal, Iron-rich, Geothermal Spring.</title>
        <authorList>
            <person name="Ward L.M."/>
            <person name="Idei A."/>
            <person name="Nakagawa M."/>
            <person name="Ueno Y."/>
            <person name="Fischer W."/>
            <person name="Mcglynn S.E."/>
        </authorList>
    </citation>
    <scope>NUCLEOTIDE SEQUENCE [LARGE SCALE GENOMIC DNA]</scope>
    <source>
        <strain evidence="1">J137</strain>
    </source>
</reference>
<name>A0A3M0Z3Q3_9BACT</name>
<comment type="caution">
    <text evidence="1">The sequence shown here is derived from an EMBL/GenBank/DDBJ whole genome shotgun (WGS) entry which is preliminary data.</text>
</comment>
<evidence type="ECO:0000313" key="2">
    <source>
        <dbReference type="Proteomes" id="UP000269410"/>
    </source>
</evidence>
<protein>
    <submittedName>
        <fullName evidence="1">Uncharacterized protein</fullName>
    </submittedName>
</protein>